<protein>
    <recommendedName>
        <fullName evidence="3">Retrovirus-related Pol polyprotein from transposon TNT 1-94</fullName>
    </recommendedName>
</protein>
<sequence length="480" mass="54536">MDAEIYLATNGLGDTIQTGKETTVEQKAKAMIFLRHHLHENLKIEYLTVKITSQLTLCGGKIIDEEMLKKIFSTFHASNLLLQQQYRERGFKKHCDLISCLLVAEQNNDLLMKNHQPRLTGSAPLSEANMVAYNQSGGHSHGCGSDRRRGHGRGRGRGQGSGFGRAANAPIKIDVPKEHSVIANESKARLKRGRPIGFKDKNPQKKKGACNQDGQVEVKETLEGSSIRTLDMTVQEEPRVPENEEISINYVMSRKIWNQNEINVDDTFAYNVALEVMENDEDHEPKSVSECKNRNDWPKWKDEIEAELKSLEKRKVLDWTLDGEKDPFRPPDDDEEMLGQEVPYLSAIGTLLFLASHTRPDISFSLNLLARYSSCPTRRHWNGVKQVFCYLQGQEAPTTVHEDNAACIAQIKDGYIKGDRTKHILPKFFFIHDLQKSGDIVVQHIHSSDNLTDLFTKVLPTATFNKLVYDIEMRRLKELK</sequence>
<reference evidence="2" key="1">
    <citation type="journal article" date="2019" name="Sci. Rep.">
        <title>Draft genome of Tanacetum cinerariifolium, the natural source of mosquito coil.</title>
        <authorList>
            <person name="Yamashiro T."/>
            <person name="Shiraishi A."/>
            <person name="Satake H."/>
            <person name="Nakayama K."/>
        </authorList>
    </citation>
    <scope>NUCLEOTIDE SEQUENCE</scope>
</reference>
<evidence type="ECO:0000256" key="1">
    <source>
        <dbReference type="SAM" id="MobiDB-lite"/>
    </source>
</evidence>
<dbReference type="PANTHER" id="PTHR33325:SF5">
    <property type="entry name" value="TRANSCRIPTION FACTOR INTERACTOR AND REGULATOR CCHC(ZN) FAMILY"/>
    <property type="match status" value="1"/>
</dbReference>
<dbReference type="CDD" id="cd09272">
    <property type="entry name" value="RNase_HI_RT_Ty1"/>
    <property type="match status" value="1"/>
</dbReference>
<dbReference type="PANTHER" id="PTHR33325">
    <property type="entry name" value="ZINC FINGER, CCHC-TYPE-RELATED"/>
    <property type="match status" value="1"/>
</dbReference>
<accession>A0A699I5K5</accession>
<name>A0A699I5K5_TANCI</name>
<dbReference type="EMBL" id="BKCJ010240579">
    <property type="protein sequence ID" value="GEZ09804.1"/>
    <property type="molecule type" value="Genomic_DNA"/>
</dbReference>
<evidence type="ECO:0008006" key="3">
    <source>
        <dbReference type="Google" id="ProtNLM"/>
    </source>
</evidence>
<dbReference type="AlphaFoldDB" id="A0A699I5K5"/>
<gene>
    <name evidence="2" type="ORF">Tci_481777</name>
</gene>
<evidence type="ECO:0000313" key="2">
    <source>
        <dbReference type="EMBL" id="GEZ09804.1"/>
    </source>
</evidence>
<proteinExistence type="predicted"/>
<comment type="caution">
    <text evidence="2">The sequence shown here is derived from an EMBL/GenBank/DDBJ whole genome shotgun (WGS) entry which is preliminary data.</text>
</comment>
<organism evidence="2">
    <name type="scientific">Tanacetum cinerariifolium</name>
    <name type="common">Dalmatian daisy</name>
    <name type="synonym">Chrysanthemum cinerariifolium</name>
    <dbReference type="NCBI Taxonomy" id="118510"/>
    <lineage>
        <taxon>Eukaryota</taxon>
        <taxon>Viridiplantae</taxon>
        <taxon>Streptophyta</taxon>
        <taxon>Embryophyta</taxon>
        <taxon>Tracheophyta</taxon>
        <taxon>Spermatophyta</taxon>
        <taxon>Magnoliopsida</taxon>
        <taxon>eudicotyledons</taxon>
        <taxon>Gunneridae</taxon>
        <taxon>Pentapetalae</taxon>
        <taxon>asterids</taxon>
        <taxon>campanulids</taxon>
        <taxon>Asterales</taxon>
        <taxon>Asteraceae</taxon>
        <taxon>Asteroideae</taxon>
        <taxon>Anthemideae</taxon>
        <taxon>Anthemidinae</taxon>
        <taxon>Tanacetum</taxon>
    </lineage>
</organism>
<feature type="region of interest" description="Disordered" evidence="1">
    <location>
        <begin position="135"/>
        <end position="167"/>
    </location>
</feature>